<keyword evidence="4" id="KW-0597">Phosphoprotein</keyword>
<dbReference type="InterPro" id="IPR036890">
    <property type="entry name" value="HATPase_C_sf"/>
</dbReference>
<dbReference type="SUPFAM" id="SSF55785">
    <property type="entry name" value="PYP-like sensor domain (PAS domain)"/>
    <property type="match status" value="1"/>
</dbReference>
<evidence type="ECO:0000256" key="3">
    <source>
        <dbReference type="ARBA" id="ARBA00012438"/>
    </source>
</evidence>
<dbReference type="EC" id="2.7.13.3" evidence="3"/>
<evidence type="ECO:0000256" key="6">
    <source>
        <dbReference type="ARBA" id="ARBA00022777"/>
    </source>
</evidence>
<dbReference type="CDD" id="cd00082">
    <property type="entry name" value="HisKA"/>
    <property type="match status" value="1"/>
</dbReference>
<protein>
    <recommendedName>
        <fullName evidence="3">histidine kinase</fullName>
        <ecNumber evidence="3">2.7.13.3</ecNumber>
    </recommendedName>
</protein>
<evidence type="ECO:0000313" key="10">
    <source>
        <dbReference type="EMBL" id="MBB5835662.1"/>
    </source>
</evidence>
<dbReference type="RefSeq" id="WP_184795279.1">
    <property type="nucleotide sequence ID" value="NZ_JACHMY010000001.1"/>
</dbReference>
<dbReference type="PANTHER" id="PTHR43047:SF72">
    <property type="entry name" value="OSMOSENSING HISTIDINE PROTEIN KINASE SLN1"/>
    <property type="match status" value="1"/>
</dbReference>
<dbReference type="SMART" id="SM00388">
    <property type="entry name" value="HisKA"/>
    <property type="match status" value="1"/>
</dbReference>
<proteinExistence type="predicted"/>
<dbReference type="InterPro" id="IPR036097">
    <property type="entry name" value="HisK_dim/P_sf"/>
</dbReference>
<dbReference type="PROSITE" id="PS50109">
    <property type="entry name" value="HIS_KIN"/>
    <property type="match status" value="1"/>
</dbReference>
<dbReference type="SUPFAM" id="SSF55874">
    <property type="entry name" value="ATPase domain of HSP90 chaperone/DNA topoisomerase II/histidine kinase"/>
    <property type="match status" value="1"/>
</dbReference>
<evidence type="ECO:0000256" key="7">
    <source>
        <dbReference type="ARBA" id="ARBA00023012"/>
    </source>
</evidence>
<dbReference type="InterPro" id="IPR005467">
    <property type="entry name" value="His_kinase_dom"/>
</dbReference>
<feature type="domain" description="Histidine kinase" evidence="9">
    <location>
        <begin position="342"/>
        <end position="560"/>
    </location>
</feature>
<evidence type="ECO:0000256" key="5">
    <source>
        <dbReference type="ARBA" id="ARBA00022679"/>
    </source>
</evidence>
<dbReference type="InterPro" id="IPR029016">
    <property type="entry name" value="GAF-like_dom_sf"/>
</dbReference>
<evidence type="ECO:0000256" key="8">
    <source>
        <dbReference type="SAM" id="MobiDB-lite"/>
    </source>
</evidence>
<evidence type="ECO:0000256" key="4">
    <source>
        <dbReference type="ARBA" id="ARBA00022553"/>
    </source>
</evidence>
<dbReference type="Gene3D" id="3.30.450.40">
    <property type="match status" value="1"/>
</dbReference>
<evidence type="ECO:0000256" key="2">
    <source>
        <dbReference type="ARBA" id="ARBA00004236"/>
    </source>
</evidence>
<keyword evidence="7" id="KW-0902">Two-component regulatory system</keyword>
<dbReference type="GO" id="GO:0009927">
    <property type="term" value="F:histidine phosphotransfer kinase activity"/>
    <property type="evidence" value="ECO:0007669"/>
    <property type="project" value="TreeGrafter"/>
</dbReference>
<dbReference type="GO" id="GO:0005886">
    <property type="term" value="C:plasma membrane"/>
    <property type="evidence" value="ECO:0007669"/>
    <property type="project" value="UniProtKB-SubCell"/>
</dbReference>
<gene>
    <name evidence="10" type="ORF">HDA39_002396</name>
</gene>
<evidence type="ECO:0000313" key="11">
    <source>
        <dbReference type="Proteomes" id="UP000549971"/>
    </source>
</evidence>
<keyword evidence="5" id="KW-0808">Transferase</keyword>
<dbReference type="InterPro" id="IPR035965">
    <property type="entry name" value="PAS-like_dom_sf"/>
</dbReference>
<dbReference type="InterPro" id="IPR000014">
    <property type="entry name" value="PAS"/>
</dbReference>
<dbReference type="SMART" id="SM00387">
    <property type="entry name" value="HATPase_c"/>
    <property type="match status" value="1"/>
</dbReference>
<dbReference type="NCBIfam" id="TIGR00229">
    <property type="entry name" value="sensory_box"/>
    <property type="match status" value="1"/>
</dbReference>
<dbReference type="CDD" id="cd00075">
    <property type="entry name" value="HATPase"/>
    <property type="match status" value="1"/>
</dbReference>
<evidence type="ECO:0000256" key="1">
    <source>
        <dbReference type="ARBA" id="ARBA00000085"/>
    </source>
</evidence>
<dbReference type="PANTHER" id="PTHR43047">
    <property type="entry name" value="TWO-COMPONENT HISTIDINE PROTEIN KINASE"/>
    <property type="match status" value="1"/>
</dbReference>
<sequence length="584" mass="61915">MADLHALDDHADLLGPDDIAQLLTHHSQVLQQIASGTPLPQVLDGITVALEQLISGSRCSILLLAPDGATLQHGAAPSLPAEYSAEVDGIALGPTAGSCGTAAHSGVRVIAADITSDDRWDDFRALALPHGLRSCWSTPILGASEQVVGTFAVYHDYPHTPDRRELQLVDRFTYLAAVAIDHAALYGALADSEEQFRRLFDDNAVGMALIGLDGRLGRTNDALEHALDRDAADLDGVRFESVLDTGSVRPWQEAWSAVVSGETESTSLQVDLIATHGRALTVMATLSMVRGHRDLPRFVSLNALDVTARLVALEDRRARREADIARSTAEAASRAKSEFLTTFGHELRSPLQAIIGFTELFGTLELDDVRRREALGHITGATSQLLAMVDDVLDVSRLEAGRLPVSLADTAIGAVAREAAELLRPLADRRSITLDCDGSLDVSAWTDARRLRQVLINLISNAVRYGAERGTISLRCEPIEADTVTIVVHDNGPGIPADLLDRLFVPFDTLGAEGKDGTGPGVGVGLIVAQGLCEATGGALTLTSDPGQGTTARVTLPLAEPCRSGGGSGESRVVGRTQRPPAAE</sequence>
<dbReference type="Pfam" id="PF02518">
    <property type="entry name" value="HATPase_c"/>
    <property type="match status" value="1"/>
</dbReference>
<dbReference type="SMART" id="SM00065">
    <property type="entry name" value="GAF"/>
    <property type="match status" value="1"/>
</dbReference>
<organism evidence="10 11">
    <name type="scientific">Kribbella italica</name>
    <dbReference type="NCBI Taxonomy" id="1540520"/>
    <lineage>
        <taxon>Bacteria</taxon>
        <taxon>Bacillati</taxon>
        <taxon>Actinomycetota</taxon>
        <taxon>Actinomycetes</taxon>
        <taxon>Propionibacteriales</taxon>
        <taxon>Kribbellaceae</taxon>
        <taxon>Kribbella</taxon>
    </lineage>
</organism>
<dbReference type="InterPro" id="IPR003018">
    <property type="entry name" value="GAF"/>
</dbReference>
<accession>A0A7W9J5V1</accession>
<feature type="region of interest" description="Disordered" evidence="8">
    <location>
        <begin position="557"/>
        <end position="584"/>
    </location>
</feature>
<dbReference type="Gene3D" id="3.30.565.10">
    <property type="entry name" value="Histidine kinase-like ATPase, C-terminal domain"/>
    <property type="match status" value="1"/>
</dbReference>
<name>A0A7W9J5V1_9ACTN</name>
<comment type="caution">
    <text evidence="10">The sequence shown here is derived from an EMBL/GenBank/DDBJ whole genome shotgun (WGS) entry which is preliminary data.</text>
</comment>
<dbReference type="Proteomes" id="UP000549971">
    <property type="component" value="Unassembled WGS sequence"/>
</dbReference>
<dbReference type="AlphaFoldDB" id="A0A7W9J5V1"/>
<reference evidence="10 11" key="1">
    <citation type="submission" date="2020-08" db="EMBL/GenBank/DDBJ databases">
        <title>Sequencing the genomes of 1000 actinobacteria strains.</title>
        <authorList>
            <person name="Klenk H.-P."/>
        </authorList>
    </citation>
    <scope>NUCLEOTIDE SEQUENCE [LARGE SCALE GENOMIC DNA]</scope>
    <source>
        <strain evidence="10 11">DSM 28967</strain>
    </source>
</reference>
<keyword evidence="11" id="KW-1185">Reference proteome</keyword>
<dbReference type="Gene3D" id="1.10.287.130">
    <property type="match status" value="1"/>
</dbReference>
<comment type="subcellular location">
    <subcellularLocation>
        <location evidence="2">Cell membrane</location>
    </subcellularLocation>
</comment>
<dbReference type="Pfam" id="PF00512">
    <property type="entry name" value="HisKA"/>
    <property type="match status" value="1"/>
</dbReference>
<dbReference type="Pfam" id="PF13185">
    <property type="entry name" value="GAF_2"/>
    <property type="match status" value="1"/>
</dbReference>
<dbReference type="SUPFAM" id="SSF47384">
    <property type="entry name" value="Homodimeric domain of signal transducing histidine kinase"/>
    <property type="match status" value="1"/>
</dbReference>
<keyword evidence="6" id="KW-0418">Kinase</keyword>
<dbReference type="EMBL" id="JACHMY010000001">
    <property type="protein sequence ID" value="MBB5835662.1"/>
    <property type="molecule type" value="Genomic_DNA"/>
</dbReference>
<dbReference type="InterPro" id="IPR003594">
    <property type="entry name" value="HATPase_dom"/>
</dbReference>
<comment type="catalytic activity">
    <reaction evidence="1">
        <text>ATP + protein L-histidine = ADP + protein N-phospho-L-histidine.</text>
        <dbReference type="EC" id="2.7.13.3"/>
    </reaction>
</comment>
<dbReference type="InterPro" id="IPR003661">
    <property type="entry name" value="HisK_dim/P_dom"/>
</dbReference>
<dbReference type="GO" id="GO:0000155">
    <property type="term" value="F:phosphorelay sensor kinase activity"/>
    <property type="evidence" value="ECO:0007669"/>
    <property type="project" value="InterPro"/>
</dbReference>
<dbReference type="Gene3D" id="3.30.450.20">
    <property type="entry name" value="PAS domain"/>
    <property type="match status" value="1"/>
</dbReference>
<evidence type="ECO:0000259" key="9">
    <source>
        <dbReference type="PROSITE" id="PS50109"/>
    </source>
</evidence>
<dbReference type="InterPro" id="IPR004358">
    <property type="entry name" value="Sig_transdc_His_kin-like_C"/>
</dbReference>
<dbReference type="PRINTS" id="PR00344">
    <property type="entry name" value="BCTRLSENSOR"/>
</dbReference>
<dbReference type="SUPFAM" id="SSF55781">
    <property type="entry name" value="GAF domain-like"/>
    <property type="match status" value="1"/>
</dbReference>